<comment type="similarity">
    <text evidence="2">Belongs to the MAPRE family.</text>
</comment>
<dbReference type="InterPro" id="IPR004953">
    <property type="entry name" value="EB1_C"/>
</dbReference>
<sequence>MNKHKIQTETLLEATFPPFRRAIIMAVNVFSTNATVGDLSRHDILAWLNSSLDLNYTKIEELCTGAAYAQFMDILFPGSIPLKKIKFSTRLEHEYIQNFKLLQSSFCKLNVEQVVPVERLVKGRFQDNFEFVQWFKKFFDANYDGREYDANSARKLAGIAATSAKPLPATTKTHPPKTAGVMTKTTTRQAAPVSAKAPTRQTARPAGANQLDNKSEDLRKQIADMKIAADGLEKERDFYFGKLRAIEILCQDHEDDTVVKEIMEILYATEDGFAAPDDDGFADSADGNVEEY</sequence>
<evidence type="ECO:0000259" key="11">
    <source>
        <dbReference type="Pfam" id="PF03271"/>
    </source>
</evidence>
<evidence type="ECO:0000256" key="4">
    <source>
        <dbReference type="ARBA" id="ARBA00022618"/>
    </source>
</evidence>
<gene>
    <name evidence="12" type="ORF">OCTVUL_1B008115</name>
</gene>
<evidence type="ECO:0000256" key="9">
    <source>
        <dbReference type="SAM" id="MobiDB-lite"/>
    </source>
</evidence>
<comment type="subcellular location">
    <subcellularLocation>
        <location evidence="1">Cytoplasm</location>
        <location evidence="1">Cytoskeleton</location>
    </subcellularLocation>
</comment>
<feature type="region of interest" description="Disordered" evidence="9">
    <location>
        <begin position="166"/>
        <end position="215"/>
    </location>
</feature>
<dbReference type="Pfam" id="PF03271">
    <property type="entry name" value="EB1"/>
    <property type="match status" value="1"/>
</dbReference>
<evidence type="ECO:0000256" key="5">
    <source>
        <dbReference type="ARBA" id="ARBA00022701"/>
    </source>
</evidence>
<dbReference type="InterPro" id="IPR036872">
    <property type="entry name" value="CH_dom_sf"/>
</dbReference>
<feature type="domain" description="EB1 C-terminal" evidence="11">
    <location>
        <begin position="232"/>
        <end position="268"/>
    </location>
</feature>
<evidence type="ECO:0000256" key="6">
    <source>
        <dbReference type="ARBA" id="ARBA00022776"/>
    </source>
</evidence>
<proteinExistence type="inferred from homology"/>
<dbReference type="EMBL" id="OX597822">
    <property type="protein sequence ID" value="CAI9727872.1"/>
    <property type="molecule type" value="Genomic_DNA"/>
</dbReference>
<dbReference type="FunFam" id="1.20.5.1430:FF:000005">
    <property type="entry name" value="Eb1, isoform E"/>
    <property type="match status" value="1"/>
</dbReference>
<keyword evidence="4" id="KW-0132">Cell division</keyword>
<dbReference type="GO" id="GO:0005874">
    <property type="term" value="C:microtubule"/>
    <property type="evidence" value="ECO:0007669"/>
    <property type="project" value="UniProtKB-KW"/>
</dbReference>
<dbReference type="AlphaFoldDB" id="A0AA36B6G4"/>
<feature type="compositionally biased region" description="Low complexity" evidence="9">
    <location>
        <begin position="166"/>
        <end position="179"/>
    </location>
</feature>
<keyword evidence="8" id="KW-0131">Cell cycle</keyword>
<reference evidence="12" key="1">
    <citation type="submission" date="2023-08" db="EMBL/GenBank/DDBJ databases">
        <authorList>
            <person name="Alioto T."/>
            <person name="Alioto T."/>
            <person name="Gomez Garrido J."/>
        </authorList>
    </citation>
    <scope>NUCLEOTIDE SEQUENCE</scope>
</reference>
<dbReference type="SUPFAM" id="SSF47576">
    <property type="entry name" value="Calponin-homology domain, CH-domain"/>
    <property type="match status" value="1"/>
</dbReference>
<feature type="domain" description="Calponin-homology (CH)" evidence="10">
    <location>
        <begin position="41"/>
        <end position="142"/>
    </location>
</feature>
<dbReference type="Gene3D" id="1.10.418.10">
    <property type="entry name" value="Calponin-like domain"/>
    <property type="match status" value="1"/>
</dbReference>
<evidence type="ECO:0000256" key="7">
    <source>
        <dbReference type="ARBA" id="ARBA00023212"/>
    </source>
</evidence>
<dbReference type="GO" id="GO:0051301">
    <property type="term" value="P:cell division"/>
    <property type="evidence" value="ECO:0007669"/>
    <property type="project" value="UniProtKB-KW"/>
</dbReference>
<evidence type="ECO:0000256" key="1">
    <source>
        <dbReference type="ARBA" id="ARBA00004245"/>
    </source>
</evidence>
<dbReference type="InterPro" id="IPR001715">
    <property type="entry name" value="CH_dom"/>
</dbReference>
<dbReference type="Gene3D" id="1.20.5.1430">
    <property type="match status" value="1"/>
</dbReference>
<evidence type="ECO:0000256" key="3">
    <source>
        <dbReference type="ARBA" id="ARBA00022490"/>
    </source>
</evidence>
<dbReference type="SUPFAM" id="SSF140612">
    <property type="entry name" value="EB1 dimerisation domain-like"/>
    <property type="match status" value="1"/>
</dbReference>
<accession>A0AA36B6G4</accession>
<dbReference type="InterPro" id="IPR027328">
    <property type="entry name" value="MAPRE"/>
</dbReference>
<dbReference type="InterPro" id="IPR036133">
    <property type="entry name" value="EB1_C_sf"/>
</dbReference>
<dbReference type="FunFam" id="1.10.418.10:FF:000007">
    <property type="entry name" value="Microtubule-associated protein, RP/EB family, member 2"/>
    <property type="match status" value="1"/>
</dbReference>
<keyword evidence="3" id="KW-0963">Cytoplasm</keyword>
<evidence type="ECO:0000256" key="2">
    <source>
        <dbReference type="ARBA" id="ARBA00010729"/>
    </source>
</evidence>
<keyword evidence="5" id="KW-0493">Microtubule</keyword>
<dbReference type="Pfam" id="PF00307">
    <property type="entry name" value="CH"/>
    <property type="match status" value="1"/>
</dbReference>
<evidence type="ECO:0000256" key="8">
    <source>
        <dbReference type="ARBA" id="ARBA00023306"/>
    </source>
</evidence>
<evidence type="ECO:0000313" key="12">
    <source>
        <dbReference type="EMBL" id="CAI9727872.1"/>
    </source>
</evidence>
<dbReference type="GO" id="GO:0008017">
    <property type="term" value="F:microtubule binding"/>
    <property type="evidence" value="ECO:0007669"/>
    <property type="project" value="InterPro"/>
</dbReference>
<dbReference type="Proteomes" id="UP001162480">
    <property type="component" value="Chromosome 9"/>
</dbReference>
<name>A0AA36B6G4_OCTVU</name>
<evidence type="ECO:0000313" key="13">
    <source>
        <dbReference type="Proteomes" id="UP001162480"/>
    </source>
</evidence>
<keyword evidence="7" id="KW-0206">Cytoskeleton</keyword>
<keyword evidence="6" id="KW-0498">Mitosis</keyword>
<protein>
    <submittedName>
        <fullName evidence="12">Microtubule-associated protein RP/EB family member 3</fullName>
    </submittedName>
</protein>
<evidence type="ECO:0000259" key="10">
    <source>
        <dbReference type="Pfam" id="PF00307"/>
    </source>
</evidence>
<organism evidence="12 13">
    <name type="scientific">Octopus vulgaris</name>
    <name type="common">Common octopus</name>
    <dbReference type="NCBI Taxonomy" id="6645"/>
    <lineage>
        <taxon>Eukaryota</taxon>
        <taxon>Metazoa</taxon>
        <taxon>Spiralia</taxon>
        <taxon>Lophotrochozoa</taxon>
        <taxon>Mollusca</taxon>
        <taxon>Cephalopoda</taxon>
        <taxon>Coleoidea</taxon>
        <taxon>Octopodiformes</taxon>
        <taxon>Octopoda</taxon>
        <taxon>Incirrata</taxon>
        <taxon>Octopodidae</taxon>
        <taxon>Octopus</taxon>
    </lineage>
</organism>
<dbReference type="PANTHER" id="PTHR10623">
    <property type="entry name" value="MICROTUBULE-ASSOCIATED PROTEIN RP/EB FAMILY MEMBER"/>
    <property type="match status" value="1"/>
</dbReference>
<keyword evidence="13" id="KW-1185">Reference proteome</keyword>